<proteinExistence type="predicted"/>
<protein>
    <submittedName>
        <fullName evidence="1">Uncharacterized protein</fullName>
    </submittedName>
</protein>
<reference evidence="2" key="1">
    <citation type="submission" date="2016-03" db="EMBL/GenBank/DDBJ databases">
        <authorList>
            <person name="Guldener U."/>
        </authorList>
    </citation>
    <scope>NUCLEOTIDE SEQUENCE [LARGE SCALE GENOMIC DNA]</scope>
</reference>
<gene>
    <name evidence="1" type="ORF">RSE6_13433</name>
</gene>
<sequence length="159" mass="17162">MHSLHGQPHSVSLSSSIPVSFEASALLVRFSSQGVHQFSNIRGPRNPVRANAAAPMFRLSTPHRLQIIAHEPSATDGGPIVTFGSSRLLLGNMMQDCVSLANNIDPESIPRNNNPMRENYGGTGYEGWQPTGGDLTMRLGQSHDLIFEKNADLSGLSLT</sequence>
<evidence type="ECO:0000313" key="2">
    <source>
        <dbReference type="Proteomes" id="UP000177625"/>
    </source>
</evidence>
<keyword evidence="2" id="KW-1185">Reference proteome</keyword>
<evidence type="ECO:0000313" key="1">
    <source>
        <dbReference type="EMBL" id="CZT52168.1"/>
    </source>
</evidence>
<accession>A0A1E1MSV8</accession>
<name>A0A1E1MSV8_RHYSE</name>
<dbReference type="AlphaFoldDB" id="A0A1E1MSV8"/>
<dbReference type="Proteomes" id="UP000177625">
    <property type="component" value="Unassembled WGS sequence"/>
</dbReference>
<organism evidence="1 2">
    <name type="scientific">Rhynchosporium secalis</name>
    <name type="common">Barley scald fungus</name>
    <dbReference type="NCBI Taxonomy" id="38038"/>
    <lineage>
        <taxon>Eukaryota</taxon>
        <taxon>Fungi</taxon>
        <taxon>Dikarya</taxon>
        <taxon>Ascomycota</taxon>
        <taxon>Pezizomycotina</taxon>
        <taxon>Leotiomycetes</taxon>
        <taxon>Helotiales</taxon>
        <taxon>Ploettnerulaceae</taxon>
        <taxon>Rhynchosporium</taxon>
    </lineage>
</organism>
<dbReference type="EMBL" id="FJVC01000554">
    <property type="protein sequence ID" value="CZT52168.1"/>
    <property type="molecule type" value="Genomic_DNA"/>
</dbReference>